<dbReference type="KEGG" id="mmai:sS8_1112"/>
<accession>A0A250KNE7</accession>
<dbReference type="AlphaFoldDB" id="A0A250KNE7"/>
<reference evidence="1 2" key="1">
    <citation type="submission" date="2016-12" db="EMBL/GenBank/DDBJ databases">
        <title>Genome sequencing of Methylocaldum marinum.</title>
        <authorList>
            <person name="Takeuchi M."/>
            <person name="Kamagata Y."/>
            <person name="Hiraoka S."/>
            <person name="Oshima K."/>
            <person name="Hattori M."/>
            <person name="Iwasaki W."/>
        </authorList>
    </citation>
    <scope>NUCLEOTIDE SEQUENCE [LARGE SCALE GENOMIC DNA]</scope>
    <source>
        <strain evidence="1 2">S8</strain>
    </source>
</reference>
<dbReference type="PANTHER" id="PTHR37319:SF1">
    <property type="entry name" value="TRANSPOSASE TN5 DIMERISATION DOMAIN-CONTAINING PROTEIN"/>
    <property type="match status" value="1"/>
</dbReference>
<proteinExistence type="predicted"/>
<dbReference type="InterPro" id="IPR012337">
    <property type="entry name" value="RNaseH-like_sf"/>
</dbReference>
<dbReference type="Gene3D" id="3.90.350.10">
    <property type="entry name" value="Transposase Inhibitor Protein From Tn5, Chain A, domain 1"/>
    <property type="match status" value="1"/>
</dbReference>
<gene>
    <name evidence="1" type="ORF">sS8_1112</name>
</gene>
<dbReference type="Proteomes" id="UP000266313">
    <property type="component" value="Chromosome"/>
</dbReference>
<dbReference type="PANTHER" id="PTHR37319">
    <property type="entry name" value="TRANSPOSASE"/>
    <property type="match status" value="1"/>
</dbReference>
<dbReference type="InterPro" id="IPR047768">
    <property type="entry name" value="Tn5p-like"/>
</dbReference>
<evidence type="ECO:0000313" key="2">
    <source>
        <dbReference type="Proteomes" id="UP000266313"/>
    </source>
</evidence>
<organism evidence="1 2">
    <name type="scientific">Methylocaldum marinum</name>
    <dbReference type="NCBI Taxonomy" id="1432792"/>
    <lineage>
        <taxon>Bacteria</taxon>
        <taxon>Pseudomonadati</taxon>
        <taxon>Pseudomonadota</taxon>
        <taxon>Gammaproteobacteria</taxon>
        <taxon>Methylococcales</taxon>
        <taxon>Methylococcaceae</taxon>
        <taxon>Methylocaldum</taxon>
    </lineage>
</organism>
<keyword evidence="2" id="KW-1185">Reference proteome</keyword>
<dbReference type="EMBL" id="AP017928">
    <property type="protein sequence ID" value="BBA33074.1"/>
    <property type="molecule type" value="Genomic_DNA"/>
</dbReference>
<dbReference type="SUPFAM" id="SSF53098">
    <property type="entry name" value="Ribonuclease H-like"/>
    <property type="match status" value="1"/>
</dbReference>
<dbReference type="RefSeq" id="WP_197716692.1">
    <property type="nucleotide sequence ID" value="NZ_AP017928.1"/>
</dbReference>
<evidence type="ECO:0000313" key="1">
    <source>
        <dbReference type="EMBL" id="BBA33074.1"/>
    </source>
</evidence>
<sequence>MEWRALLAAHGEPTVARMGREARVLCLQDTTELDFSSQPGSIAGLGRLSYERQHGMYLHPTLAVSEGGVALGVLDAWMWARKPKGKAAIRESRRWTEGYERIAEFAERLPDTRLVYVADRESDLRELLDRAADLDHPADYLIRAKHDRLEVLSGNQPPVLRSSVQSCLMLLEALSSEAICRVPRVIANIPWMLCL</sequence>
<name>A0A250KNE7_9GAMM</name>
<protein>
    <submittedName>
        <fullName evidence="1">Transposase</fullName>
    </submittedName>
</protein>